<feature type="domain" description="GST C-terminal" evidence="3">
    <location>
        <begin position="85"/>
        <end position="211"/>
    </location>
</feature>
<evidence type="ECO:0000256" key="1">
    <source>
        <dbReference type="RuleBase" id="RU003494"/>
    </source>
</evidence>
<keyword evidence="4" id="KW-0808">Transferase</keyword>
<dbReference type="InterPro" id="IPR004046">
    <property type="entry name" value="GST_C"/>
</dbReference>
<evidence type="ECO:0000313" key="5">
    <source>
        <dbReference type="Proteomes" id="UP000184444"/>
    </source>
</evidence>
<keyword evidence="5" id="KW-1185">Reference proteome</keyword>
<dbReference type="SFLD" id="SFLDG01150">
    <property type="entry name" value="Main.1:_Beta-like"/>
    <property type="match status" value="1"/>
</dbReference>
<dbReference type="Gene3D" id="1.20.1050.10">
    <property type="match status" value="1"/>
</dbReference>
<dbReference type="RefSeq" id="WP_073068532.1">
    <property type="nucleotide sequence ID" value="NZ_FRCK01000013.1"/>
</dbReference>
<proteinExistence type="inferred from homology"/>
<dbReference type="GO" id="GO:0016740">
    <property type="term" value="F:transferase activity"/>
    <property type="evidence" value="ECO:0007669"/>
    <property type="project" value="UniProtKB-KW"/>
</dbReference>
<accession>A0A1M7JRQ5</accession>
<dbReference type="SUPFAM" id="SSF52833">
    <property type="entry name" value="Thioredoxin-like"/>
    <property type="match status" value="1"/>
</dbReference>
<evidence type="ECO:0000259" key="2">
    <source>
        <dbReference type="PROSITE" id="PS50404"/>
    </source>
</evidence>
<dbReference type="AlphaFoldDB" id="A0A1M7JRQ5"/>
<dbReference type="Gene3D" id="3.40.30.10">
    <property type="entry name" value="Glutaredoxin"/>
    <property type="match status" value="1"/>
</dbReference>
<feature type="domain" description="GST N-terminal" evidence="2">
    <location>
        <begin position="2"/>
        <end position="81"/>
    </location>
</feature>
<reference evidence="5" key="1">
    <citation type="submission" date="2016-11" db="EMBL/GenBank/DDBJ databases">
        <authorList>
            <person name="Varghese N."/>
            <person name="Submissions S."/>
        </authorList>
    </citation>
    <scope>NUCLEOTIDE SEQUENCE [LARGE SCALE GENOMIC DNA]</scope>
    <source>
        <strain evidence="5">DSM 6637</strain>
    </source>
</reference>
<dbReference type="EMBL" id="FRCK01000013">
    <property type="protein sequence ID" value="SHM55722.1"/>
    <property type="molecule type" value="Genomic_DNA"/>
</dbReference>
<dbReference type="Pfam" id="PF02798">
    <property type="entry name" value="GST_N"/>
    <property type="match status" value="1"/>
</dbReference>
<evidence type="ECO:0000259" key="3">
    <source>
        <dbReference type="PROSITE" id="PS50405"/>
    </source>
</evidence>
<dbReference type="Proteomes" id="UP000184444">
    <property type="component" value="Unassembled WGS sequence"/>
</dbReference>
<dbReference type="InterPro" id="IPR036282">
    <property type="entry name" value="Glutathione-S-Trfase_C_sf"/>
</dbReference>
<sequence length="217" mass="24407">MSASIHLHHIPGARSFRVAWLLAELGLPYELTEYRLGDLRQPDFLARSPAGKIPALDIDGTTVFESGAIVELLTEREGRLAPKPGEVERAPFLEWLHFAETQAAFIQNLNIQHVVIRPDTARSVVTMKLETKRLAFTARALESRLTGREHILDSGFSAADCMFGFNVRAMTHFLPAADYPAIMAWWDRMRARPACARALEREGGDLFDKDFYEIPDA</sequence>
<dbReference type="InterPro" id="IPR036249">
    <property type="entry name" value="Thioredoxin-like_sf"/>
</dbReference>
<dbReference type="PANTHER" id="PTHR44051">
    <property type="entry name" value="GLUTATHIONE S-TRANSFERASE-RELATED"/>
    <property type="match status" value="1"/>
</dbReference>
<evidence type="ECO:0000313" key="4">
    <source>
        <dbReference type="EMBL" id="SHM55722.1"/>
    </source>
</evidence>
<dbReference type="Pfam" id="PF00043">
    <property type="entry name" value="GST_C"/>
    <property type="match status" value="1"/>
</dbReference>
<name>A0A1M7JRQ5_9RHOB</name>
<dbReference type="PROSITE" id="PS50404">
    <property type="entry name" value="GST_NTER"/>
    <property type="match status" value="1"/>
</dbReference>
<gene>
    <name evidence="4" type="ORF">SAMN05444389_11370</name>
</gene>
<dbReference type="PROSITE" id="PS50405">
    <property type="entry name" value="GST_CTER"/>
    <property type="match status" value="1"/>
</dbReference>
<dbReference type="InterPro" id="IPR010987">
    <property type="entry name" value="Glutathione-S-Trfase_C-like"/>
</dbReference>
<comment type="similarity">
    <text evidence="1">Belongs to the GST superfamily.</text>
</comment>
<dbReference type="STRING" id="53463.SAMN05444389_11370"/>
<dbReference type="SUPFAM" id="SSF47616">
    <property type="entry name" value="GST C-terminal domain-like"/>
    <property type="match status" value="1"/>
</dbReference>
<organism evidence="4 5">
    <name type="scientific">Paracoccus solventivorans</name>
    <dbReference type="NCBI Taxonomy" id="53463"/>
    <lineage>
        <taxon>Bacteria</taxon>
        <taxon>Pseudomonadati</taxon>
        <taxon>Pseudomonadota</taxon>
        <taxon>Alphaproteobacteria</taxon>
        <taxon>Rhodobacterales</taxon>
        <taxon>Paracoccaceae</taxon>
        <taxon>Paracoccus</taxon>
    </lineage>
</organism>
<dbReference type="PANTHER" id="PTHR44051:SF8">
    <property type="entry name" value="GLUTATHIONE S-TRANSFERASE GSTA"/>
    <property type="match status" value="1"/>
</dbReference>
<dbReference type="InterPro" id="IPR004045">
    <property type="entry name" value="Glutathione_S-Trfase_N"/>
</dbReference>
<dbReference type="InterPro" id="IPR040079">
    <property type="entry name" value="Glutathione_S-Trfase"/>
</dbReference>
<dbReference type="SFLD" id="SFLDS00019">
    <property type="entry name" value="Glutathione_Transferase_(cytos"/>
    <property type="match status" value="1"/>
</dbReference>
<dbReference type="CDD" id="cd03046">
    <property type="entry name" value="GST_N_GTT1_like"/>
    <property type="match status" value="1"/>
</dbReference>
<protein>
    <submittedName>
        <fullName evidence="4">Glutathione S-transferase</fullName>
    </submittedName>
</protein>
<dbReference type="SFLD" id="SFLDG00358">
    <property type="entry name" value="Main_(cytGST)"/>
    <property type="match status" value="1"/>
</dbReference>